<organism evidence="14 15">
    <name type="scientific">Anaerosacchariphilus polymeriproducens</name>
    <dbReference type="NCBI Taxonomy" id="1812858"/>
    <lineage>
        <taxon>Bacteria</taxon>
        <taxon>Bacillati</taxon>
        <taxon>Bacillota</taxon>
        <taxon>Clostridia</taxon>
        <taxon>Lachnospirales</taxon>
        <taxon>Lachnospiraceae</taxon>
        <taxon>Anaerosacchariphilus</taxon>
    </lineage>
</organism>
<dbReference type="Proteomes" id="UP000255036">
    <property type="component" value="Unassembled WGS sequence"/>
</dbReference>
<comment type="caution">
    <text evidence="14">The sequence shown here is derived from an EMBL/GenBank/DDBJ whole genome shotgun (WGS) entry which is preliminary data.</text>
</comment>
<keyword evidence="15" id="KW-1185">Reference proteome</keyword>
<evidence type="ECO:0000256" key="2">
    <source>
        <dbReference type="ARBA" id="ARBA00022475"/>
    </source>
</evidence>
<dbReference type="CDD" id="cd06225">
    <property type="entry name" value="HAMP"/>
    <property type="match status" value="1"/>
</dbReference>
<dbReference type="PANTHER" id="PTHR32089:SF112">
    <property type="entry name" value="LYSOZYME-LIKE PROTEIN-RELATED"/>
    <property type="match status" value="1"/>
</dbReference>
<dbReference type="Gene3D" id="3.30.450.20">
    <property type="entry name" value="PAS domain"/>
    <property type="match status" value="2"/>
</dbReference>
<sequence length="675" mass="73642">MKRSKKENAKLISVRFKLLSIIIPIVTISILGLLLLTYNSSKKIIEKSARNTVEAEAAAYSNQISGWAQSILAELESFKLTLESLPFEREEEIAYMKNTVERNPSYPTGLYIGSESGDFLDPSGWVPDDDYVVAERDWFKEGLKHEKFTFGNPYFDVSTKNYTVSASVVLKQKKLSGKYVVAADINLDYVSKLISDIKVMDTGRAFLVNKSDMAIIAHADKEMIAKTLGAEGQDKFYKNVAQKIAKDDASKINTFEEQGDKATYMIDCESVQGTDWVLVSYIEKNEVLKELYSLQTFTLAATVVCLIILGICVSIAISYIIKPVGALTDAITKISKGDFTVQVNTKGRDEISVMGRSMQRFIANMRGIISEISQSSEQLNNQAENSSSISENLYSAASSQSIAMDELAETVNELARANAEIAENATNLATIVSSVSDNGVEVGRHMSETVEQSLKGKEDMVEVTDLMENIVGSINDLKDVVNKVSDTTIQINSIVNLIGDIADETTLLSLNASIEAARSGEAGRGFAVVADQIGKLAVSSTEAVEKITKLTSEINELVTDTIQQTELSVKEINTSSGKIDRASQTFGDIFKTIRQTDDILQDMLERVGNVNEVAASVAAITEEQSAAAEEILATAEELASTAKNVTQNSQEVASDAENLSETSESLATHMKKFTI</sequence>
<keyword evidence="6 11" id="KW-0472">Membrane</keyword>
<evidence type="ECO:0000256" key="1">
    <source>
        <dbReference type="ARBA" id="ARBA00004651"/>
    </source>
</evidence>
<dbReference type="PROSITE" id="PS50885">
    <property type="entry name" value="HAMP"/>
    <property type="match status" value="1"/>
</dbReference>
<evidence type="ECO:0000256" key="5">
    <source>
        <dbReference type="ARBA" id="ARBA00022989"/>
    </source>
</evidence>
<dbReference type="SUPFAM" id="SSF58104">
    <property type="entry name" value="Methyl-accepting chemotaxis protein (MCP) signaling domain"/>
    <property type="match status" value="1"/>
</dbReference>
<evidence type="ECO:0000256" key="10">
    <source>
        <dbReference type="SAM" id="MobiDB-lite"/>
    </source>
</evidence>
<evidence type="ECO:0000313" key="15">
    <source>
        <dbReference type="Proteomes" id="UP000255036"/>
    </source>
</evidence>
<name>A0A371AR53_9FIRM</name>
<protein>
    <submittedName>
        <fullName evidence="14">Methyl-accepting chemotaxis protein</fullName>
    </submittedName>
</protein>
<dbReference type="Pfam" id="PF00672">
    <property type="entry name" value="HAMP"/>
    <property type="match status" value="1"/>
</dbReference>
<dbReference type="GO" id="GO:0005886">
    <property type="term" value="C:plasma membrane"/>
    <property type="evidence" value="ECO:0007669"/>
    <property type="project" value="UniProtKB-SubCell"/>
</dbReference>
<evidence type="ECO:0000256" key="11">
    <source>
        <dbReference type="SAM" id="Phobius"/>
    </source>
</evidence>
<evidence type="ECO:0000256" key="7">
    <source>
        <dbReference type="ARBA" id="ARBA00023224"/>
    </source>
</evidence>
<evidence type="ECO:0000256" key="6">
    <source>
        <dbReference type="ARBA" id="ARBA00023136"/>
    </source>
</evidence>
<dbReference type="Gene3D" id="1.10.287.950">
    <property type="entry name" value="Methyl-accepting chemotaxis protein"/>
    <property type="match status" value="1"/>
</dbReference>
<dbReference type="InterPro" id="IPR004089">
    <property type="entry name" value="MCPsignal_dom"/>
</dbReference>
<comment type="similarity">
    <text evidence="8">Belongs to the methyl-accepting chemotaxis (MCP) protein family.</text>
</comment>
<feature type="region of interest" description="Disordered" evidence="10">
    <location>
        <begin position="648"/>
        <end position="667"/>
    </location>
</feature>
<accession>A0A371AR53</accession>
<keyword evidence="3" id="KW-0145">Chemotaxis</keyword>
<evidence type="ECO:0000313" key="14">
    <source>
        <dbReference type="EMBL" id="RDU22055.1"/>
    </source>
</evidence>
<comment type="subcellular location">
    <subcellularLocation>
        <location evidence="1">Cell membrane</location>
        <topology evidence="1">Multi-pass membrane protein</topology>
    </subcellularLocation>
</comment>
<evidence type="ECO:0000259" key="12">
    <source>
        <dbReference type="PROSITE" id="PS50111"/>
    </source>
</evidence>
<dbReference type="SUPFAM" id="SSF103190">
    <property type="entry name" value="Sensory domain-like"/>
    <property type="match status" value="1"/>
</dbReference>
<feature type="transmembrane region" description="Helical" evidence="11">
    <location>
        <begin position="297"/>
        <end position="321"/>
    </location>
</feature>
<keyword evidence="4 11" id="KW-0812">Transmembrane</keyword>
<evidence type="ECO:0000256" key="9">
    <source>
        <dbReference type="PROSITE-ProRule" id="PRU00284"/>
    </source>
</evidence>
<dbReference type="SMART" id="SM00304">
    <property type="entry name" value="HAMP"/>
    <property type="match status" value="1"/>
</dbReference>
<dbReference type="OrthoDB" id="9760371at2"/>
<reference evidence="14 15" key="1">
    <citation type="submission" date="2018-07" db="EMBL/GenBank/DDBJ databases">
        <title>Anaerosacharophilus polymeroproducens gen. nov. sp. nov., an anaerobic bacterium isolated from salt field.</title>
        <authorList>
            <person name="Kim W."/>
            <person name="Yang S.-H."/>
            <person name="Oh J."/>
            <person name="Lee J.-H."/>
            <person name="Kwon K.K."/>
        </authorList>
    </citation>
    <scope>NUCLEOTIDE SEQUENCE [LARGE SCALE GENOMIC DNA]</scope>
    <source>
        <strain evidence="14 15">MCWD5</strain>
    </source>
</reference>
<dbReference type="Pfam" id="PF02743">
    <property type="entry name" value="dCache_1"/>
    <property type="match status" value="1"/>
</dbReference>
<evidence type="ECO:0000259" key="13">
    <source>
        <dbReference type="PROSITE" id="PS50885"/>
    </source>
</evidence>
<dbReference type="EMBL" id="QRCT01000050">
    <property type="protein sequence ID" value="RDU22055.1"/>
    <property type="molecule type" value="Genomic_DNA"/>
</dbReference>
<dbReference type="InterPro" id="IPR033479">
    <property type="entry name" value="dCache_1"/>
</dbReference>
<dbReference type="RefSeq" id="WP_115483218.1">
    <property type="nucleotide sequence ID" value="NZ_QRCT01000050.1"/>
</dbReference>
<dbReference type="InterPro" id="IPR003660">
    <property type="entry name" value="HAMP_dom"/>
</dbReference>
<keyword evidence="7 9" id="KW-0807">Transducer</keyword>
<dbReference type="PANTHER" id="PTHR32089">
    <property type="entry name" value="METHYL-ACCEPTING CHEMOTAXIS PROTEIN MCPB"/>
    <property type="match status" value="1"/>
</dbReference>
<dbReference type="GO" id="GO:0006935">
    <property type="term" value="P:chemotaxis"/>
    <property type="evidence" value="ECO:0007669"/>
    <property type="project" value="UniProtKB-KW"/>
</dbReference>
<dbReference type="Pfam" id="PF00015">
    <property type="entry name" value="MCPsignal"/>
    <property type="match status" value="1"/>
</dbReference>
<dbReference type="SMART" id="SM00283">
    <property type="entry name" value="MA"/>
    <property type="match status" value="1"/>
</dbReference>
<dbReference type="AlphaFoldDB" id="A0A371AR53"/>
<dbReference type="CDD" id="cd12912">
    <property type="entry name" value="PDC2_MCP_like"/>
    <property type="match status" value="1"/>
</dbReference>
<keyword evidence="5 11" id="KW-1133">Transmembrane helix</keyword>
<proteinExistence type="inferred from homology"/>
<feature type="compositionally biased region" description="Polar residues" evidence="10">
    <location>
        <begin position="648"/>
        <end position="666"/>
    </location>
</feature>
<dbReference type="CDD" id="cd12913">
    <property type="entry name" value="PDC1_MCP_like"/>
    <property type="match status" value="1"/>
</dbReference>
<dbReference type="PROSITE" id="PS50111">
    <property type="entry name" value="CHEMOTAXIS_TRANSDUC_2"/>
    <property type="match status" value="1"/>
</dbReference>
<evidence type="ECO:0000256" key="4">
    <source>
        <dbReference type="ARBA" id="ARBA00022692"/>
    </source>
</evidence>
<dbReference type="GO" id="GO:0007165">
    <property type="term" value="P:signal transduction"/>
    <property type="evidence" value="ECO:0007669"/>
    <property type="project" value="UniProtKB-KW"/>
</dbReference>
<feature type="domain" description="Methyl-accepting transducer" evidence="12">
    <location>
        <begin position="375"/>
        <end position="639"/>
    </location>
</feature>
<evidence type="ECO:0000256" key="8">
    <source>
        <dbReference type="ARBA" id="ARBA00029447"/>
    </source>
</evidence>
<gene>
    <name evidence="14" type="ORF">DWV06_16105</name>
</gene>
<evidence type="ECO:0000256" key="3">
    <source>
        <dbReference type="ARBA" id="ARBA00022500"/>
    </source>
</evidence>
<feature type="transmembrane region" description="Helical" evidence="11">
    <location>
        <begin position="18"/>
        <end position="38"/>
    </location>
</feature>
<keyword evidence="2" id="KW-1003">Cell membrane</keyword>
<dbReference type="InterPro" id="IPR029151">
    <property type="entry name" value="Sensor-like_sf"/>
</dbReference>
<feature type="domain" description="HAMP" evidence="13">
    <location>
        <begin position="318"/>
        <end position="370"/>
    </location>
</feature>